<evidence type="ECO:0000259" key="11">
    <source>
        <dbReference type="Pfam" id="PF02875"/>
    </source>
</evidence>
<evidence type="ECO:0000256" key="5">
    <source>
        <dbReference type="ARBA" id="ARBA00022741"/>
    </source>
</evidence>
<keyword evidence="3 10" id="KW-0436">Ligase</keyword>
<dbReference type="EC" id="6.3.2.17" evidence="2"/>
<evidence type="ECO:0000256" key="7">
    <source>
        <dbReference type="ARBA" id="ARBA00022842"/>
    </source>
</evidence>
<evidence type="ECO:0000259" key="12">
    <source>
        <dbReference type="Pfam" id="PF08245"/>
    </source>
</evidence>
<keyword evidence="14" id="KW-1185">Reference proteome</keyword>
<evidence type="ECO:0000256" key="10">
    <source>
        <dbReference type="PIRNR" id="PIRNR001563"/>
    </source>
</evidence>
<dbReference type="NCBIfam" id="TIGR01499">
    <property type="entry name" value="folC"/>
    <property type="match status" value="1"/>
</dbReference>
<accession>A0ABV9DKN7</accession>
<feature type="domain" description="Mur ligase C-terminal" evidence="11">
    <location>
        <begin position="297"/>
        <end position="413"/>
    </location>
</feature>
<keyword evidence="7" id="KW-0460">Magnesium</keyword>
<evidence type="ECO:0000256" key="3">
    <source>
        <dbReference type="ARBA" id="ARBA00022598"/>
    </source>
</evidence>
<dbReference type="PIRSF" id="PIRSF001563">
    <property type="entry name" value="Folylpolyglu_synth"/>
    <property type="match status" value="1"/>
</dbReference>
<feature type="domain" description="Mur ligase central" evidence="12">
    <location>
        <begin position="46"/>
        <end position="270"/>
    </location>
</feature>
<dbReference type="Proteomes" id="UP001595989">
    <property type="component" value="Unassembled WGS sequence"/>
</dbReference>
<keyword evidence="4" id="KW-0479">Metal-binding</keyword>
<comment type="catalytic activity">
    <reaction evidence="9">
        <text>(6S)-5,6,7,8-tetrahydrofolyl-(gamma-L-Glu)(n) + L-glutamate + ATP = (6S)-5,6,7,8-tetrahydrofolyl-(gamma-L-Glu)(n+1) + ADP + phosphate + H(+)</text>
        <dbReference type="Rhea" id="RHEA:10580"/>
        <dbReference type="Rhea" id="RHEA-COMP:14738"/>
        <dbReference type="Rhea" id="RHEA-COMP:14740"/>
        <dbReference type="ChEBI" id="CHEBI:15378"/>
        <dbReference type="ChEBI" id="CHEBI:29985"/>
        <dbReference type="ChEBI" id="CHEBI:30616"/>
        <dbReference type="ChEBI" id="CHEBI:43474"/>
        <dbReference type="ChEBI" id="CHEBI:141005"/>
        <dbReference type="ChEBI" id="CHEBI:456216"/>
        <dbReference type="EC" id="6.3.2.17"/>
    </reaction>
</comment>
<evidence type="ECO:0000313" key="14">
    <source>
        <dbReference type="Proteomes" id="UP001595989"/>
    </source>
</evidence>
<name>A0ABV9DKN7_9BACI</name>
<dbReference type="GO" id="GO:0016874">
    <property type="term" value="F:ligase activity"/>
    <property type="evidence" value="ECO:0007669"/>
    <property type="project" value="UniProtKB-KW"/>
</dbReference>
<proteinExistence type="inferred from homology"/>
<organism evidence="13 14">
    <name type="scientific">Virgibacillus kekensis</name>
    <dbReference type="NCBI Taxonomy" id="202261"/>
    <lineage>
        <taxon>Bacteria</taxon>
        <taxon>Bacillati</taxon>
        <taxon>Bacillota</taxon>
        <taxon>Bacilli</taxon>
        <taxon>Bacillales</taxon>
        <taxon>Bacillaceae</taxon>
        <taxon>Virgibacillus</taxon>
    </lineage>
</organism>
<comment type="caution">
    <text evidence="13">The sequence shown here is derived from an EMBL/GenBank/DDBJ whole genome shotgun (WGS) entry which is preliminary data.</text>
</comment>
<dbReference type="PANTHER" id="PTHR11136">
    <property type="entry name" value="FOLYLPOLYGLUTAMATE SYNTHASE-RELATED"/>
    <property type="match status" value="1"/>
</dbReference>
<sequence>MFENYQQADDFLKNRAQYGMKPGLDRINTLLKLLGNPQKRIKAVHIAGTNGKGSTVQFLKHALMQNGYQVGVFTSPSFDGFPGHIFLNEQMISDTNLTMLLNEIQPYIEQLDQEGNHPTEFEIITVAAFMYFAQVADIALIEAGMGGREDTTNCFLPMLSIITNVAMDHTAFLGKTIEKIAYQKAGIIKERTPVISGVGDGDALQVIKAEAHKNKAPLYLLNKDFTYTPIPETADEQVFVWKSEAIREVKVSLKVDGEHQERNASLAVKALELLQSMGFNTKWDINLKALNRTQIPGRFEKIHNNPIVILDGAHNPAGVTAFVDTVTKNFPDYERHLIFAAFKDKDISNMLKMLVPHFTTVTLTTFDHPRAADIKQLRKYMDLNHVKVVGDWEETVSQLEDQQINRCYFFTGSLYFIKNVRKYFERF</sequence>
<dbReference type="InterPro" id="IPR001645">
    <property type="entry name" value="Folylpolyglutamate_synth"/>
</dbReference>
<dbReference type="Gene3D" id="3.90.190.20">
    <property type="entry name" value="Mur ligase, C-terminal domain"/>
    <property type="match status" value="1"/>
</dbReference>
<dbReference type="SUPFAM" id="SSF53623">
    <property type="entry name" value="MurD-like peptide ligases, catalytic domain"/>
    <property type="match status" value="1"/>
</dbReference>
<gene>
    <name evidence="13" type="ORF">ACFO3D_12140</name>
</gene>
<keyword evidence="5 10" id="KW-0547">Nucleotide-binding</keyword>
<dbReference type="EMBL" id="JBHSFU010000006">
    <property type="protein sequence ID" value="MFC4558957.1"/>
    <property type="molecule type" value="Genomic_DNA"/>
</dbReference>
<protein>
    <recommendedName>
        <fullName evidence="2">tetrahydrofolate synthase</fullName>
        <ecNumber evidence="2">6.3.2.17</ecNumber>
    </recommendedName>
    <alternativeName>
        <fullName evidence="8">Tetrahydrofolylpolyglutamate synthase</fullName>
    </alternativeName>
</protein>
<keyword evidence="6 10" id="KW-0067">ATP-binding</keyword>
<evidence type="ECO:0000256" key="9">
    <source>
        <dbReference type="ARBA" id="ARBA00047493"/>
    </source>
</evidence>
<evidence type="ECO:0000256" key="1">
    <source>
        <dbReference type="ARBA" id="ARBA00008276"/>
    </source>
</evidence>
<dbReference type="SUPFAM" id="SSF53244">
    <property type="entry name" value="MurD-like peptide ligases, peptide-binding domain"/>
    <property type="match status" value="1"/>
</dbReference>
<evidence type="ECO:0000256" key="8">
    <source>
        <dbReference type="ARBA" id="ARBA00030592"/>
    </source>
</evidence>
<dbReference type="Gene3D" id="3.40.1190.10">
    <property type="entry name" value="Mur-like, catalytic domain"/>
    <property type="match status" value="1"/>
</dbReference>
<evidence type="ECO:0000256" key="6">
    <source>
        <dbReference type="ARBA" id="ARBA00022840"/>
    </source>
</evidence>
<reference evidence="14" key="1">
    <citation type="journal article" date="2019" name="Int. J. Syst. Evol. Microbiol.">
        <title>The Global Catalogue of Microorganisms (GCM) 10K type strain sequencing project: providing services to taxonomists for standard genome sequencing and annotation.</title>
        <authorList>
            <consortium name="The Broad Institute Genomics Platform"/>
            <consortium name="The Broad Institute Genome Sequencing Center for Infectious Disease"/>
            <person name="Wu L."/>
            <person name="Ma J."/>
        </authorList>
    </citation>
    <scope>NUCLEOTIDE SEQUENCE [LARGE SCALE GENOMIC DNA]</scope>
    <source>
        <strain evidence="14">CGMCC 4.7426</strain>
    </source>
</reference>
<evidence type="ECO:0000313" key="13">
    <source>
        <dbReference type="EMBL" id="MFC4558957.1"/>
    </source>
</evidence>
<dbReference type="InterPro" id="IPR036565">
    <property type="entry name" value="Mur-like_cat_sf"/>
</dbReference>
<dbReference type="InterPro" id="IPR013221">
    <property type="entry name" value="Mur_ligase_cen"/>
</dbReference>
<dbReference type="InterPro" id="IPR036615">
    <property type="entry name" value="Mur_ligase_C_dom_sf"/>
</dbReference>
<evidence type="ECO:0000256" key="4">
    <source>
        <dbReference type="ARBA" id="ARBA00022723"/>
    </source>
</evidence>
<dbReference type="InterPro" id="IPR004101">
    <property type="entry name" value="Mur_ligase_C"/>
</dbReference>
<dbReference type="RefSeq" id="WP_390296322.1">
    <property type="nucleotide sequence ID" value="NZ_JBHSFU010000006.1"/>
</dbReference>
<dbReference type="PANTHER" id="PTHR11136:SF0">
    <property type="entry name" value="DIHYDROFOLATE SYNTHETASE-RELATED"/>
    <property type="match status" value="1"/>
</dbReference>
<comment type="similarity">
    <text evidence="1 10">Belongs to the folylpolyglutamate synthase family.</text>
</comment>
<evidence type="ECO:0000256" key="2">
    <source>
        <dbReference type="ARBA" id="ARBA00013025"/>
    </source>
</evidence>
<dbReference type="Pfam" id="PF08245">
    <property type="entry name" value="Mur_ligase_M"/>
    <property type="match status" value="1"/>
</dbReference>
<dbReference type="Pfam" id="PF02875">
    <property type="entry name" value="Mur_ligase_C"/>
    <property type="match status" value="1"/>
</dbReference>